<feature type="compositionally biased region" description="Polar residues" evidence="1">
    <location>
        <begin position="47"/>
        <end position="56"/>
    </location>
</feature>
<evidence type="ECO:0000313" key="2">
    <source>
        <dbReference type="EMBL" id="CAI2370148.1"/>
    </source>
</evidence>
<name>A0AAD1UIR4_EUPCR</name>
<reference evidence="2" key="1">
    <citation type="submission" date="2023-07" db="EMBL/GenBank/DDBJ databases">
        <authorList>
            <consortium name="AG Swart"/>
            <person name="Singh M."/>
            <person name="Singh A."/>
            <person name="Seah K."/>
            <person name="Emmerich C."/>
        </authorList>
    </citation>
    <scope>NUCLEOTIDE SEQUENCE</scope>
    <source>
        <strain evidence="2">DP1</strain>
    </source>
</reference>
<evidence type="ECO:0000256" key="1">
    <source>
        <dbReference type="SAM" id="MobiDB-lite"/>
    </source>
</evidence>
<feature type="region of interest" description="Disordered" evidence="1">
    <location>
        <begin position="47"/>
        <end position="67"/>
    </location>
</feature>
<protein>
    <submittedName>
        <fullName evidence="2">Uncharacterized protein</fullName>
    </submittedName>
</protein>
<dbReference type="Proteomes" id="UP001295684">
    <property type="component" value="Unassembled WGS sequence"/>
</dbReference>
<organism evidence="2 3">
    <name type="scientific">Euplotes crassus</name>
    <dbReference type="NCBI Taxonomy" id="5936"/>
    <lineage>
        <taxon>Eukaryota</taxon>
        <taxon>Sar</taxon>
        <taxon>Alveolata</taxon>
        <taxon>Ciliophora</taxon>
        <taxon>Intramacronucleata</taxon>
        <taxon>Spirotrichea</taxon>
        <taxon>Hypotrichia</taxon>
        <taxon>Euplotida</taxon>
        <taxon>Euplotidae</taxon>
        <taxon>Moneuplotes</taxon>
    </lineage>
</organism>
<comment type="caution">
    <text evidence="2">The sequence shown here is derived from an EMBL/GenBank/DDBJ whole genome shotgun (WGS) entry which is preliminary data.</text>
</comment>
<keyword evidence="3" id="KW-1185">Reference proteome</keyword>
<gene>
    <name evidence="2" type="ORF">ECRASSUSDP1_LOCUS11456</name>
</gene>
<dbReference type="EMBL" id="CAMPGE010011313">
    <property type="protein sequence ID" value="CAI2370148.1"/>
    <property type="molecule type" value="Genomic_DNA"/>
</dbReference>
<sequence length="93" mass="10461">MGSACCATGQRQPQRPRLSFFTSMSIEEPTRIRGRTQNSLVDRHSYQSRTGCNTNRGIPAGTPGTRRKLNSIKKELDESVVKKEVVDRKIPSR</sequence>
<dbReference type="AlphaFoldDB" id="A0AAD1UIR4"/>
<accession>A0AAD1UIR4</accession>
<proteinExistence type="predicted"/>
<evidence type="ECO:0000313" key="3">
    <source>
        <dbReference type="Proteomes" id="UP001295684"/>
    </source>
</evidence>